<dbReference type="GO" id="GO:0000271">
    <property type="term" value="P:polysaccharide biosynthetic process"/>
    <property type="evidence" value="ECO:0007669"/>
    <property type="project" value="TreeGrafter"/>
</dbReference>
<accession>A0A1I7JB50</accession>
<keyword evidence="3" id="KW-0012">Acyltransferase</keyword>
<feature type="transmembrane region" description="Helical" evidence="1">
    <location>
        <begin position="206"/>
        <end position="226"/>
    </location>
</feature>
<feature type="domain" description="Acyltransferase 3" evidence="2">
    <location>
        <begin position="18"/>
        <end position="355"/>
    </location>
</feature>
<sequence>MSNPSVDSQGDYRRAHIKALDGLRGYAAIIVCFFHAILHIDSTAVDRILSPAIDKIGTGDLLLKIVLMFFNGTTAVMLFYVLSGAVLCQSLLKNDLSVMRILLFLARRVLRLFPGMMVCIGAVWLTSAVLRWAGLSFPVVEFKDALLNAFLIEIKVLGPTTSIQIEALATPFILLFFLLYRKYSVMAVVLLFSLSIVAISRPELVFFLPNMRGSVFVFLAGMLVAMPESRALFSGVKGWQILVLVIFAFIVRHFTPLEADLMGFIAQIILLAAIVGFIRWSEVQTTVHRFLEIPLSQFFGKISYSYYLWNVPVLWFVWWTMSLESYFAGLGQIYGGLMYGMVAAIATIPFAYLSYRYVELPFMRIGGKVTAHFSRG</sequence>
<dbReference type="InterPro" id="IPR050879">
    <property type="entry name" value="Acyltransferase_3"/>
</dbReference>
<keyword evidence="4" id="KW-1185">Reference proteome</keyword>
<gene>
    <name evidence="3" type="ORF">SAMN04489707_10245</name>
</gene>
<dbReference type="AlphaFoldDB" id="A0A1I7JB50"/>
<keyword evidence="3" id="KW-0808">Transferase</keyword>
<feature type="transmembrane region" description="Helical" evidence="1">
    <location>
        <begin position="154"/>
        <end position="176"/>
    </location>
</feature>
<evidence type="ECO:0000256" key="1">
    <source>
        <dbReference type="SAM" id="Phobius"/>
    </source>
</evidence>
<keyword evidence="3" id="KW-0378">Hydrolase</keyword>
<name>A0A1I7JB50_9BURK</name>
<dbReference type="GO" id="GO:0016020">
    <property type="term" value="C:membrane"/>
    <property type="evidence" value="ECO:0007669"/>
    <property type="project" value="TreeGrafter"/>
</dbReference>
<proteinExistence type="predicted"/>
<feature type="transmembrane region" description="Helical" evidence="1">
    <location>
        <begin position="109"/>
        <end position="134"/>
    </location>
</feature>
<feature type="transmembrane region" description="Helical" evidence="1">
    <location>
        <begin position="333"/>
        <end position="355"/>
    </location>
</feature>
<reference evidence="3 4" key="1">
    <citation type="submission" date="2016-10" db="EMBL/GenBank/DDBJ databases">
        <authorList>
            <person name="de Groot N.N."/>
        </authorList>
    </citation>
    <scope>NUCLEOTIDE SEQUENCE [LARGE SCALE GENOMIC DNA]</scope>
    <source>
        <strain evidence="3 4">R-24608</strain>
    </source>
</reference>
<dbReference type="GO" id="GO:0016787">
    <property type="term" value="F:hydrolase activity"/>
    <property type="evidence" value="ECO:0007669"/>
    <property type="project" value="UniProtKB-KW"/>
</dbReference>
<evidence type="ECO:0000313" key="3">
    <source>
        <dbReference type="EMBL" id="SFU82385.1"/>
    </source>
</evidence>
<dbReference type="RefSeq" id="WP_074930270.1">
    <property type="nucleotide sequence ID" value="NZ_CYIG01000030.1"/>
</dbReference>
<dbReference type="Pfam" id="PF01757">
    <property type="entry name" value="Acyl_transf_3"/>
    <property type="match status" value="1"/>
</dbReference>
<evidence type="ECO:0000259" key="2">
    <source>
        <dbReference type="Pfam" id="PF01757"/>
    </source>
</evidence>
<dbReference type="EMBL" id="FPBX01000024">
    <property type="protein sequence ID" value="SFU82385.1"/>
    <property type="molecule type" value="Genomic_DNA"/>
</dbReference>
<organism evidence="3 4">
    <name type="scientific">Paenacidovorax caeni</name>
    <dbReference type="NCBI Taxonomy" id="343013"/>
    <lineage>
        <taxon>Bacteria</taxon>
        <taxon>Pseudomonadati</taxon>
        <taxon>Pseudomonadota</taxon>
        <taxon>Betaproteobacteria</taxon>
        <taxon>Burkholderiales</taxon>
        <taxon>Comamonadaceae</taxon>
        <taxon>Paenacidovorax</taxon>
    </lineage>
</organism>
<feature type="transmembrane region" description="Helical" evidence="1">
    <location>
        <begin position="61"/>
        <end position="88"/>
    </location>
</feature>
<dbReference type="InterPro" id="IPR002656">
    <property type="entry name" value="Acyl_transf_3_dom"/>
</dbReference>
<keyword evidence="1" id="KW-0812">Transmembrane</keyword>
<dbReference type="PANTHER" id="PTHR23028">
    <property type="entry name" value="ACETYLTRANSFERASE"/>
    <property type="match status" value="1"/>
</dbReference>
<dbReference type="Proteomes" id="UP000183656">
    <property type="component" value="Unassembled WGS sequence"/>
</dbReference>
<dbReference type="PANTHER" id="PTHR23028:SF53">
    <property type="entry name" value="ACYL_TRANSF_3 DOMAIN-CONTAINING PROTEIN"/>
    <property type="match status" value="1"/>
</dbReference>
<feature type="transmembrane region" description="Helical" evidence="1">
    <location>
        <begin position="302"/>
        <end position="321"/>
    </location>
</feature>
<feature type="transmembrane region" description="Helical" evidence="1">
    <location>
        <begin position="23"/>
        <end position="41"/>
    </location>
</feature>
<protein>
    <submittedName>
        <fullName evidence="3">Peptidoglycan/LPS O-acetylase OafA/YrhL, contains acyltransferase and SGNH-hydrolase domains</fullName>
    </submittedName>
</protein>
<dbReference type="STRING" id="343013.SAMN04489707_10245"/>
<dbReference type="GO" id="GO:0016747">
    <property type="term" value="F:acyltransferase activity, transferring groups other than amino-acyl groups"/>
    <property type="evidence" value="ECO:0007669"/>
    <property type="project" value="InterPro"/>
</dbReference>
<evidence type="ECO:0000313" key="4">
    <source>
        <dbReference type="Proteomes" id="UP000183656"/>
    </source>
</evidence>
<feature type="transmembrane region" description="Helical" evidence="1">
    <location>
        <begin position="183"/>
        <end position="200"/>
    </location>
</feature>
<dbReference type="OrthoDB" id="9767863at2"/>
<keyword evidence="1" id="KW-0472">Membrane</keyword>
<keyword evidence="1" id="KW-1133">Transmembrane helix</keyword>
<feature type="transmembrane region" description="Helical" evidence="1">
    <location>
        <begin position="238"/>
        <end position="255"/>
    </location>
</feature>
<feature type="transmembrane region" description="Helical" evidence="1">
    <location>
        <begin position="261"/>
        <end position="281"/>
    </location>
</feature>